<dbReference type="RefSeq" id="WP_077115262.1">
    <property type="nucleotide sequence ID" value="NZ_LOKT01000005.1"/>
</dbReference>
<dbReference type="AlphaFoldDB" id="A0A1W0BBC0"/>
<evidence type="ECO:0000256" key="1">
    <source>
        <dbReference type="SAM" id="MobiDB-lite"/>
    </source>
</evidence>
<feature type="compositionally biased region" description="Low complexity" evidence="1">
    <location>
        <begin position="44"/>
        <end position="56"/>
    </location>
</feature>
<evidence type="ECO:0000313" key="4">
    <source>
        <dbReference type="Proteomes" id="UP000188836"/>
    </source>
</evidence>
<organism evidence="3 4">
    <name type="scientific">Nocardia donostiensis</name>
    <dbReference type="NCBI Taxonomy" id="1538463"/>
    <lineage>
        <taxon>Bacteria</taxon>
        <taxon>Bacillati</taxon>
        <taxon>Actinomycetota</taxon>
        <taxon>Actinomycetes</taxon>
        <taxon>Mycobacteriales</taxon>
        <taxon>Nocardiaceae</taxon>
        <taxon>Nocardia</taxon>
    </lineage>
</organism>
<dbReference type="InterPro" id="IPR019719">
    <property type="entry name" value="DUF2599"/>
</dbReference>
<evidence type="ECO:0000313" key="3">
    <source>
        <dbReference type="EMBL" id="ONM49749.1"/>
    </source>
</evidence>
<dbReference type="Proteomes" id="UP000188836">
    <property type="component" value="Unassembled WGS sequence"/>
</dbReference>
<feature type="region of interest" description="Disordered" evidence="1">
    <location>
        <begin position="24"/>
        <end position="61"/>
    </location>
</feature>
<comment type="caution">
    <text evidence="3">The sequence shown here is derived from an EMBL/GenBank/DDBJ whole genome shotgun (WGS) entry which is preliminary data.</text>
</comment>
<feature type="signal peptide" evidence="2">
    <location>
        <begin position="1"/>
        <end position="23"/>
    </location>
</feature>
<evidence type="ECO:0000256" key="2">
    <source>
        <dbReference type="SAM" id="SignalP"/>
    </source>
</evidence>
<feature type="compositionally biased region" description="Polar residues" evidence="1">
    <location>
        <begin position="29"/>
        <end position="40"/>
    </location>
</feature>
<feature type="chain" id="PRO_5012596589" description="DUF2599 domain-containing protein" evidence="2">
    <location>
        <begin position="24"/>
        <end position="172"/>
    </location>
</feature>
<dbReference type="EMBL" id="MUMY01000003">
    <property type="protein sequence ID" value="ONM49749.1"/>
    <property type="molecule type" value="Genomic_DNA"/>
</dbReference>
<accession>A0A1W0BBC0</accession>
<protein>
    <recommendedName>
        <fullName evidence="5">DUF2599 domain-containing protein</fullName>
    </recommendedName>
</protein>
<proteinExistence type="predicted"/>
<dbReference type="STRING" id="1538463.B0T36_08720"/>
<gene>
    <name evidence="3" type="ORF">B0T46_04855</name>
</gene>
<keyword evidence="4" id="KW-1185">Reference proteome</keyword>
<keyword evidence="2" id="KW-0732">Signal</keyword>
<dbReference type="Pfam" id="PF10783">
    <property type="entry name" value="DUF2599"/>
    <property type="match status" value="1"/>
</dbReference>
<dbReference type="OrthoDB" id="4412570at2"/>
<name>A0A1W0BBC0_9NOCA</name>
<reference evidence="3 4" key="1">
    <citation type="journal article" date="2016" name="Antonie Van Leeuwenhoek">
        <title>Nocardia donostiensis sp. nov., isolated from human respiratory specimens.</title>
        <authorList>
            <person name="Ercibengoa M."/>
            <person name="Bell M."/>
            <person name="Marimon J.M."/>
            <person name="Humrighouse B."/>
            <person name="Klenk H.P."/>
            <person name="Potter G."/>
            <person name="Perez-Trallero E."/>
        </authorList>
    </citation>
    <scope>NUCLEOTIDE SEQUENCE [LARGE SCALE GENOMIC DNA]</scope>
    <source>
        <strain evidence="3 4">X1655</strain>
    </source>
</reference>
<evidence type="ECO:0008006" key="5">
    <source>
        <dbReference type="Google" id="ProtNLM"/>
    </source>
</evidence>
<dbReference type="PROSITE" id="PS51257">
    <property type="entry name" value="PROKAR_LIPOPROTEIN"/>
    <property type="match status" value="1"/>
</dbReference>
<sequence>MLTASRTVAGLSATLTVTLTACGAGTSVPAGTSPSSTTVASVDVTMSPPSSPHTSAPLPPPTVPAVDPYAGIPLIDSVEWTDTIDGPRLLVYPSRAGRDTTYPGSENRAWAEIVAAAPTADSRGMRDQFRCHWEWARLVAPGKPSWNLEPWRPDVGYPATVEATCNPGGPER</sequence>